<name>X7ZWI4_MYCXE</name>
<reference evidence="2" key="1">
    <citation type="submission" date="2014-01" db="EMBL/GenBank/DDBJ databases">
        <authorList>
            <person name="Brown-Elliot B."/>
            <person name="Wallace R."/>
            <person name="Lenaerts A."/>
            <person name="Ordway D."/>
            <person name="DeGroote M.A."/>
            <person name="Parker T."/>
            <person name="Sizemore C."/>
            <person name="Tallon L.J."/>
            <person name="Sadzewicz L.K."/>
            <person name="Sengamalay N."/>
            <person name="Fraser C.M."/>
            <person name="Hine E."/>
            <person name="Shefchek K.A."/>
            <person name="Das S.P."/>
            <person name="Tettelin H."/>
        </authorList>
    </citation>
    <scope>NUCLEOTIDE SEQUENCE [LARGE SCALE GENOMIC DNA]</scope>
    <source>
        <strain evidence="2">4042</strain>
    </source>
</reference>
<feature type="compositionally biased region" description="Basic residues" evidence="1">
    <location>
        <begin position="117"/>
        <end position="128"/>
    </location>
</feature>
<keyword evidence="2" id="KW-0449">Lipoprotein</keyword>
<evidence type="ECO:0000313" key="2">
    <source>
        <dbReference type="EMBL" id="EUA23376.1"/>
    </source>
</evidence>
<accession>X7ZWI4</accession>
<feature type="region of interest" description="Disordered" evidence="1">
    <location>
        <begin position="97"/>
        <end position="128"/>
    </location>
</feature>
<feature type="compositionally biased region" description="Low complexity" evidence="1">
    <location>
        <begin position="97"/>
        <end position="111"/>
    </location>
</feature>
<evidence type="ECO:0000256" key="1">
    <source>
        <dbReference type="SAM" id="MobiDB-lite"/>
    </source>
</evidence>
<proteinExistence type="predicted"/>
<dbReference type="EMBL" id="JAOB01000069">
    <property type="protein sequence ID" value="EUA23376.1"/>
    <property type="molecule type" value="Genomic_DNA"/>
</dbReference>
<sequence>MARSKDSLGRTLDTLPDALRVLNKNRDQIVEAFAALRRVATVASHVLSQIKGDFAEDLKGLYSVTKALADSRKDFVTSLQLLLTFPFPTSASSRRCAATTSTCSPPSTSPCDGSAKRFSRHRMHSIRT</sequence>
<organism evidence="2">
    <name type="scientific">Mycobacterium xenopi 4042</name>
    <dbReference type="NCBI Taxonomy" id="1299334"/>
    <lineage>
        <taxon>Bacteria</taxon>
        <taxon>Bacillati</taxon>
        <taxon>Actinomycetota</taxon>
        <taxon>Actinomycetes</taxon>
        <taxon>Mycobacteriales</taxon>
        <taxon>Mycobacteriaceae</taxon>
        <taxon>Mycobacterium</taxon>
    </lineage>
</organism>
<comment type="caution">
    <text evidence="2">The sequence shown here is derived from an EMBL/GenBank/DDBJ whole genome shotgun (WGS) entry which is preliminary data.</text>
</comment>
<protein>
    <submittedName>
        <fullName evidence="2">MCE-family lipoprotein lprN</fullName>
    </submittedName>
</protein>
<gene>
    <name evidence="2" type="ORF">I553_5429</name>
</gene>
<dbReference type="PATRIC" id="fig|1299334.3.peg.7382"/>
<dbReference type="AlphaFoldDB" id="X7ZWI4"/>